<dbReference type="Pfam" id="PF11906">
    <property type="entry name" value="DUF3426"/>
    <property type="match status" value="1"/>
</dbReference>
<evidence type="ECO:0000259" key="1">
    <source>
        <dbReference type="Pfam" id="PF13719"/>
    </source>
</evidence>
<dbReference type="NCBIfam" id="TIGR02098">
    <property type="entry name" value="MJ0042_CXXC"/>
    <property type="match status" value="1"/>
</dbReference>
<name>A0AAF0AJA0_9GAMM</name>
<accession>A0AAF0AJA0</accession>
<dbReference type="InterPro" id="IPR011723">
    <property type="entry name" value="Znf/thioredoxin_put"/>
</dbReference>
<gene>
    <name evidence="2" type="ORF">O6P33_13065</name>
</gene>
<proteinExistence type="predicted"/>
<dbReference type="AlphaFoldDB" id="A0AAF0AJA0"/>
<dbReference type="KEGG" id="dce:O6P33_13065"/>
<dbReference type="Pfam" id="PF13719">
    <property type="entry name" value="Zn_ribbon_5"/>
    <property type="match status" value="1"/>
</dbReference>
<evidence type="ECO:0000313" key="3">
    <source>
        <dbReference type="Proteomes" id="UP001212189"/>
    </source>
</evidence>
<dbReference type="Proteomes" id="UP001212189">
    <property type="component" value="Chromosome"/>
</dbReference>
<keyword evidence="3" id="KW-1185">Reference proteome</keyword>
<sequence>MTDTFITQCPHCQTSFRLQRSQLTAARGSVRCGACLQVFNAASQISSEPAQPIVQPNVSTLTATPEHITDTAQPEATLSKAKKSNDAAAQPLMIHDDMDLGDLDDIDLDEELARLEREEQQRAREVSEAFANIPPSATPSIDPEADLPSGLSAIAEDDWSEELLAQEPVAQLSSVVAQDSASTTQAIEPTAVEPVTVAAPAKKTAADISIEPSIDHLRHLADEPLRLDWQPQKSPWRRWLAWGALNSLALLLLLGQYTYYNFNELARQDNTRPWLEKICPLIDCQLPSKVDVQKIKSSNLLVRSHPEFSGALLVDAIIYNRAAFTQPFPLLELNFMNQQGTAVARRVFKPAEYLGGELAGQAQMPPQTPIHIALEILEPSGGAASYTLDFVSPD</sequence>
<reference evidence="2 3" key="1">
    <citation type="submission" date="2022-12" db="EMBL/GenBank/DDBJ databases">
        <title>Coexistence and Characterization of a Novel Tigecycline Resistance gene tet(X) variant and blaNDM-1 in a Pseudomonas caeni Isolate of Chicken Origin.</title>
        <authorList>
            <person name="Lu X."/>
            <person name="Zhang L."/>
            <person name="Li R."/>
            <person name="Wang Z."/>
        </authorList>
    </citation>
    <scope>NUCLEOTIDE SEQUENCE [LARGE SCALE GENOMIC DNA]</scope>
    <source>
        <strain evidence="2 3">CE14</strain>
    </source>
</reference>
<organism evidence="2 3">
    <name type="scientific">Denitrificimonas caeni</name>
    <dbReference type="NCBI Taxonomy" id="521720"/>
    <lineage>
        <taxon>Bacteria</taxon>
        <taxon>Pseudomonadati</taxon>
        <taxon>Pseudomonadota</taxon>
        <taxon>Gammaproteobacteria</taxon>
        <taxon>Pseudomonadales</taxon>
        <taxon>Pseudomonadaceae</taxon>
        <taxon>Denitrificimonas</taxon>
    </lineage>
</organism>
<protein>
    <submittedName>
        <fullName evidence="2">DUF3426 domain-containing protein</fullName>
    </submittedName>
</protein>
<evidence type="ECO:0000313" key="2">
    <source>
        <dbReference type="EMBL" id="WBE25255.1"/>
    </source>
</evidence>
<dbReference type="RefSeq" id="WP_269818200.1">
    <property type="nucleotide sequence ID" value="NZ_CP114976.1"/>
</dbReference>
<feature type="domain" description="Zinc finger/thioredoxin putative" evidence="1">
    <location>
        <begin position="6"/>
        <end position="41"/>
    </location>
</feature>
<dbReference type="InterPro" id="IPR021834">
    <property type="entry name" value="DUF3426"/>
</dbReference>
<dbReference type="EMBL" id="CP114976">
    <property type="protein sequence ID" value="WBE25255.1"/>
    <property type="molecule type" value="Genomic_DNA"/>
</dbReference>